<feature type="transmembrane region" description="Helical" evidence="7">
    <location>
        <begin position="196"/>
        <end position="218"/>
    </location>
</feature>
<organism evidence="9">
    <name type="scientific">freshwater metagenome</name>
    <dbReference type="NCBI Taxonomy" id="449393"/>
    <lineage>
        <taxon>unclassified sequences</taxon>
        <taxon>metagenomes</taxon>
        <taxon>ecological metagenomes</taxon>
    </lineage>
</organism>
<dbReference type="SUPFAM" id="SSF161098">
    <property type="entry name" value="MetI-like"/>
    <property type="match status" value="1"/>
</dbReference>
<dbReference type="InterPro" id="IPR000515">
    <property type="entry name" value="MetI-like"/>
</dbReference>
<protein>
    <submittedName>
        <fullName evidence="9">Unannotated protein</fullName>
    </submittedName>
</protein>
<dbReference type="InterPro" id="IPR035906">
    <property type="entry name" value="MetI-like_sf"/>
</dbReference>
<keyword evidence="5 7" id="KW-1133">Transmembrane helix</keyword>
<reference evidence="9" key="1">
    <citation type="submission" date="2020-05" db="EMBL/GenBank/DDBJ databases">
        <authorList>
            <person name="Chiriac C."/>
            <person name="Salcher M."/>
            <person name="Ghai R."/>
            <person name="Kavagutti S V."/>
        </authorList>
    </citation>
    <scope>NUCLEOTIDE SEQUENCE</scope>
</reference>
<dbReference type="PROSITE" id="PS50928">
    <property type="entry name" value="ABC_TM1"/>
    <property type="match status" value="1"/>
</dbReference>
<feature type="transmembrane region" description="Helical" evidence="7">
    <location>
        <begin position="297"/>
        <end position="319"/>
    </location>
</feature>
<dbReference type="Pfam" id="PF00528">
    <property type="entry name" value="BPD_transp_1"/>
    <property type="match status" value="1"/>
</dbReference>
<comment type="subcellular location">
    <subcellularLocation>
        <location evidence="1">Cell membrane</location>
        <topology evidence="1">Multi-pass membrane protein</topology>
    </subcellularLocation>
</comment>
<feature type="transmembrane region" description="Helical" evidence="7">
    <location>
        <begin position="15"/>
        <end position="35"/>
    </location>
</feature>
<keyword evidence="6 7" id="KW-0472">Membrane</keyword>
<dbReference type="InterPro" id="IPR051393">
    <property type="entry name" value="ABC_transporter_permease"/>
</dbReference>
<evidence type="ECO:0000256" key="1">
    <source>
        <dbReference type="ARBA" id="ARBA00004651"/>
    </source>
</evidence>
<dbReference type="CDD" id="cd06261">
    <property type="entry name" value="TM_PBP2"/>
    <property type="match status" value="1"/>
</dbReference>
<sequence length="328" mass="36459">MITFGSILSSSWPKIFQIISVIVLFFGFYGIAFAAGARIKGKKQNSLAIALFLVPALILVMTGLGIPAIQTFIESFKNADSSKWVGLANYTNAVKDPDIRLAFINTISWVVISPVIVTALGITLATMLNKMKREAFAKSLIFMPMAISFVGGSLIWNLMYAYQEPNRPQTGLVGQIMVWLGFELKHLLLWSPWNNLFLMVVYIWGFTGFGMVILSAAIKGIPTEIEEAAQLDGATGFRLFRTITVPMVRTTIIVVLTTAMVGTLKLFDVIHTMTGGNFKTDVLSNRMFDENFVYLNYGRGSALAVLIFLGVIPITYYNIRSLRQERKH</sequence>
<feature type="transmembrane region" description="Helical" evidence="7">
    <location>
        <begin position="140"/>
        <end position="162"/>
    </location>
</feature>
<dbReference type="Gene3D" id="1.10.3720.10">
    <property type="entry name" value="MetI-like"/>
    <property type="match status" value="1"/>
</dbReference>
<evidence type="ECO:0000256" key="7">
    <source>
        <dbReference type="SAM" id="Phobius"/>
    </source>
</evidence>
<dbReference type="PANTHER" id="PTHR30193:SF18">
    <property type="entry name" value="OSMOPROTECTIVE COMPOUNDS UPTAKE PERMEASE PROTEIN GGTC"/>
    <property type="match status" value="1"/>
</dbReference>
<feature type="transmembrane region" description="Helical" evidence="7">
    <location>
        <begin position="47"/>
        <end position="73"/>
    </location>
</feature>
<keyword evidence="3" id="KW-1003">Cell membrane</keyword>
<dbReference type="GO" id="GO:0055085">
    <property type="term" value="P:transmembrane transport"/>
    <property type="evidence" value="ECO:0007669"/>
    <property type="project" value="InterPro"/>
</dbReference>
<evidence type="ECO:0000256" key="5">
    <source>
        <dbReference type="ARBA" id="ARBA00022989"/>
    </source>
</evidence>
<gene>
    <name evidence="9" type="ORF">UFOPK1412_00449</name>
</gene>
<evidence type="ECO:0000256" key="4">
    <source>
        <dbReference type="ARBA" id="ARBA00022692"/>
    </source>
</evidence>
<feature type="transmembrane region" description="Helical" evidence="7">
    <location>
        <begin position="107"/>
        <end position="128"/>
    </location>
</feature>
<dbReference type="EMBL" id="CAEZSI010000042">
    <property type="protein sequence ID" value="CAB4537107.1"/>
    <property type="molecule type" value="Genomic_DNA"/>
</dbReference>
<accession>A0A6J6BEL2</accession>
<evidence type="ECO:0000313" key="9">
    <source>
        <dbReference type="EMBL" id="CAB4537107.1"/>
    </source>
</evidence>
<evidence type="ECO:0000256" key="6">
    <source>
        <dbReference type="ARBA" id="ARBA00023136"/>
    </source>
</evidence>
<proteinExistence type="predicted"/>
<name>A0A6J6BEL2_9ZZZZ</name>
<dbReference type="AlphaFoldDB" id="A0A6J6BEL2"/>
<dbReference type="PANTHER" id="PTHR30193">
    <property type="entry name" value="ABC TRANSPORTER PERMEASE PROTEIN"/>
    <property type="match status" value="1"/>
</dbReference>
<dbReference type="GO" id="GO:0005886">
    <property type="term" value="C:plasma membrane"/>
    <property type="evidence" value="ECO:0007669"/>
    <property type="project" value="UniProtKB-SubCell"/>
</dbReference>
<feature type="transmembrane region" description="Helical" evidence="7">
    <location>
        <begin position="239"/>
        <end position="261"/>
    </location>
</feature>
<feature type="domain" description="ABC transmembrane type-1" evidence="8">
    <location>
        <begin position="103"/>
        <end position="318"/>
    </location>
</feature>
<keyword evidence="4 7" id="KW-0812">Transmembrane</keyword>
<evidence type="ECO:0000256" key="3">
    <source>
        <dbReference type="ARBA" id="ARBA00022475"/>
    </source>
</evidence>
<keyword evidence="2" id="KW-0813">Transport</keyword>
<evidence type="ECO:0000256" key="2">
    <source>
        <dbReference type="ARBA" id="ARBA00022448"/>
    </source>
</evidence>
<evidence type="ECO:0000259" key="8">
    <source>
        <dbReference type="PROSITE" id="PS50928"/>
    </source>
</evidence>